<dbReference type="EMBL" id="JBHRSB010000008">
    <property type="protein sequence ID" value="MFC3002892.1"/>
    <property type="molecule type" value="Genomic_DNA"/>
</dbReference>
<keyword evidence="1" id="KW-0175">Coiled coil</keyword>
<evidence type="ECO:0000256" key="1">
    <source>
        <dbReference type="SAM" id="Coils"/>
    </source>
</evidence>
<name>A0ABV7BZ34_9PROT</name>
<protein>
    <recommendedName>
        <fullName evidence="4">Bacteriophage tail tape measure N-terminal domain-containing protein</fullName>
    </recommendedName>
</protein>
<organism evidence="2 3">
    <name type="scientific">Falsiroseomonas tokyonensis</name>
    <dbReference type="NCBI Taxonomy" id="430521"/>
    <lineage>
        <taxon>Bacteria</taxon>
        <taxon>Pseudomonadati</taxon>
        <taxon>Pseudomonadota</taxon>
        <taxon>Alphaproteobacteria</taxon>
        <taxon>Acetobacterales</taxon>
        <taxon>Roseomonadaceae</taxon>
        <taxon>Falsiroseomonas</taxon>
    </lineage>
</organism>
<evidence type="ECO:0000313" key="3">
    <source>
        <dbReference type="Proteomes" id="UP001595420"/>
    </source>
</evidence>
<accession>A0ABV7BZ34</accession>
<proteinExistence type="predicted"/>
<feature type="coiled-coil region" evidence="1">
    <location>
        <begin position="388"/>
        <end position="426"/>
    </location>
</feature>
<gene>
    <name evidence="2" type="ORF">ACFOD3_23540</name>
</gene>
<reference evidence="3" key="1">
    <citation type="journal article" date="2019" name="Int. J. Syst. Evol. Microbiol.">
        <title>The Global Catalogue of Microorganisms (GCM) 10K type strain sequencing project: providing services to taxonomists for standard genome sequencing and annotation.</title>
        <authorList>
            <consortium name="The Broad Institute Genomics Platform"/>
            <consortium name="The Broad Institute Genome Sequencing Center for Infectious Disease"/>
            <person name="Wu L."/>
            <person name="Ma J."/>
        </authorList>
    </citation>
    <scope>NUCLEOTIDE SEQUENCE [LARGE SCALE GENOMIC DNA]</scope>
    <source>
        <strain evidence="3">CGMCC 1.16855</strain>
    </source>
</reference>
<dbReference type="RefSeq" id="WP_216839129.1">
    <property type="nucleotide sequence ID" value="NZ_JAFNJS010000008.1"/>
</dbReference>
<feature type="coiled-coil region" evidence="1">
    <location>
        <begin position="189"/>
        <end position="351"/>
    </location>
</feature>
<keyword evidence="3" id="KW-1185">Reference proteome</keyword>
<sequence>MSGSRQISIRLAIEGAEKARADLEAVGKAGAAAGEAAAPTARQEAAWNRLQASVDSNYRAAIQYANVVDRVRQAEAAGLGTAERRNQLLEQAALAHARATQATTTYGAAAATASGNTRNLGIIAGQAGFQVQDFATQVAMGQNALLAFGVQFAQFAGYFGAGGAIAGAVVTVGVLAAQFLDLGSKVEGVAEAERNLQNALSASNEIYEDAIAKADRLERARRQAAIAGVEDRLSVERESLRSLNAAATDMEQRRAFATDRIGGGGTNENPVVRAERERLAQQAEQISARIAALELERTRLEGVRTGGVYGPGAEEGNAAVFARVREQQQELERTQRESERAARAAERAEARAARAATTVENRRSARGADIFEYTTDPRQPVFPAADIMEAWDRNRQEAERAAERARRDAEREADRLSRQFDTVTNNFGLNLTQTTLSALEQGAAQGRGPLAALASGFGSILRSAVVQGVNAGLVTPGIRSIGSAIGYTGADSGPGSLLSSLGNLTGLSSLLPSGGLSGIISSVNAWGASAMPSVFGGGLGFEAFAEAAPSTMGLGSASLTGALGGAGLGFGAGSLLNSLIGGKQTGGMVGSGIGGLAGALAGAGGLLGPVGAIGGGVLGGLLGGVGGGLIGPGPKTNAFGYSLTATDGIFGLSGLSTTGDGAGGEQLYAQAQQQIAQINAQLAALGLAVNTNNRAITGGGDRPTDGSQSASLDEALGVFSFSSANDSLRTALESIGPGIEAATTAAQFVTGTYEAMLRLRDPVSAFDAAVEQITGNMGPAIEQARKYGLATAELEAIQAEQVAKITEARNASFQELNDSITVDFFRAVGRDLEASLLEFDIRAAAQLRQTREQLEAMAASDADIEAQLARVRQNQALQRAAIGAGATNDNTDRNVRSLLENLTFGGAGGLSPEAQATAAREALEQARQAALANPNAANIENFTRLAGTTLPTIRGITGTDAAFASLVSLTADTARQLAPNADVANLGGVIDSVTTVAEAVYATGGANNDVLNRVLLELQRLTTQLAAQQARINDLMMARPAA</sequence>
<dbReference type="Proteomes" id="UP001595420">
    <property type="component" value="Unassembled WGS sequence"/>
</dbReference>
<evidence type="ECO:0000313" key="2">
    <source>
        <dbReference type="EMBL" id="MFC3002892.1"/>
    </source>
</evidence>
<feature type="coiled-coil region" evidence="1">
    <location>
        <begin position="1011"/>
        <end position="1038"/>
    </location>
</feature>
<comment type="caution">
    <text evidence="2">The sequence shown here is derived from an EMBL/GenBank/DDBJ whole genome shotgun (WGS) entry which is preliminary data.</text>
</comment>
<evidence type="ECO:0008006" key="4">
    <source>
        <dbReference type="Google" id="ProtNLM"/>
    </source>
</evidence>